<name>A0A1R1XS63_9FUNG</name>
<reference evidence="2" key="1">
    <citation type="submission" date="2017-01" db="EMBL/GenBank/DDBJ databases">
        <authorList>
            <person name="Wang Y."/>
            <person name="White M."/>
            <person name="Kvist S."/>
            <person name="Moncalvo J.-M."/>
        </authorList>
    </citation>
    <scope>NUCLEOTIDE SEQUENCE [LARGE SCALE GENOMIC DNA]</scope>
    <source>
        <strain evidence="2">ID-206-W2</strain>
    </source>
</reference>
<protein>
    <submittedName>
        <fullName evidence="1">Uncharacterized protein</fullName>
    </submittedName>
</protein>
<comment type="caution">
    <text evidence="1">The sequence shown here is derived from an EMBL/GenBank/DDBJ whole genome shotgun (WGS) entry which is preliminary data.</text>
</comment>
<keyword evidence="2" id="KW-1185">Reference proteome</keyword>
<evidence type="ECO:0000313" key="2">
    <source>
        <dbReference type="Proteomes" id="UP000187429"/>
    </source>
</evidence>
<proteinExistence type="predicted"/>
<dbReference type="EMBL" id="LSSM01003580">
    <property type="protein sequence ID" value="OMJ17455.1"/>
    <property type="molecule type" value="Genomic_DNA"/>
</dbReference>
<dbReference type="Proteomes" id="UP000187429">
    <property type="component" value="Unassembled WGS sequence"/>
</dbReference>
<gene>
    <name evidence="1" type="ORF">AYI69_g7428</name>
</gene>
<organism evidence="1 2">
    <name type="scientific">Smittium culicis</name>
    <dbReference type="NCBI Taxonomy" id="133412"/>
    <lineage>
        <taxon>Eukaryota</taxon>
        <taxon>Fungi</taxon>
        <taxon>Fungi incertae sedis</taxon>
        <taxon>Zoopagomycota</taxon>
        <taxon>Kickxellomycotina</taxon>
        <taxon>Harpellomycetes</taxon>
        <taxon>Harpellales</taxon>
        <taxon>Legeriomycetaceae</taxon>
        <taxon>Smittium</taxon>
    </lineage>
</organism>
<sequence length="93" mass="11051">MMTPTHSFTLRNGDKIARYEIQGTAFQHQEPQMRSHENYHVYSPASGTIIDEEAHRAEEYLPFQDEIMDIEFYPDRTREPEYTVLDQPTEIMK</sequence>
<evidence type="ECO:0000313" key="1">
    <source>
        <dbReference type="EMBL" id="OMJ17455.1"/>
    </source>
</evidence>
<dbReference type="AlphaFoldDB" id="A0A1R1XS63"/>
<accession>A0A1R1XS63</accession>